<name>A0A5S9M5M6_BACIA</name>
<sequence length="61" mass="6870">MVYQFSEQLVKNNQMKSGHVVYDLSNDGIDMAKIRILKNAETLTKINGLKQTLLKEEGDAS</sequence>
<dbReference type="Proteomes" id="UP000464658">
    <property type="component" value="Chromosome"/>
</dbReference>
<organism evidence="1 2">
    <name type="scientific">Bacillus safensis</name>
    <dbReference type="NCBI Taxonomy" id="561879"/>
    <lineage>
        <taxon>Bacteria</taxon>
        <taxon>Bacillati</taxon>
        <taxon>Bacillota</taxon>
        <taxon>Bacilli</taxon>
        <taxon>Bacillales</taxon>
        <taxon>Bacillaceae</taxon>
        <taxon>Bacillus</taxon>
    </lineage>
</organism>
<dbReference type="AlphaFoldDB" id="A0A5S9M5M6"/>
<evidence type="ECO:0000313" key="1">
    <source>
        <dbReference type="EMBL" id="BBP88423.1"/>
    </source>
</evidence>
<evidence type="ECO:0000313" key="2">
    <source>
        <dbReference type="Proteomes" id="UP000464658"/>
    </source>
</evidence>
<proteinExistence type="predicted"/>
<reference evidence="1 2" key="1">
    <citation type="submission" date="2019-12" db="EMBL/GenBank/DDBJ databases">
        <title>Full genome sequence of a Bacillus safensis strain isolated from commercially available natto in Indonesia.</title>
        <authorList>
            <person name="Yoshida M."/>
            <person name="Uomi M."/>
            <person name="Waturangi D."/>
            <person name="Ekaputri J.J."/>
            <person name="Setiamarga D.H.E."/>
        </authorList>
    </citation>
    <scope>NUCLEOTIDE SEQUENCE [LARGE SCALE GENOMIC DNA]</scope>
    <source>
        <strain evidence="1 2">IDN1</strain>
    </source>
</reference>
<accession>A0A5S9M5M6</accession>
<gene>
    <name evidence="1" type="ORF">BsIDN1_20410</name>
</gene>
<dbReference type="EMBL" id="AP021906">
    <property type="protein sequence ID" value="BBP88423.1"/>
    <property type="molecule type" value="Genomic_DNA"/>
</dbReference>
<protein>
    <submittedName>
        <fullName evidence="1">Uncharacterized protein</fullName>
    </submittedName>
</protein>